<reference evidence="1 2" key="1">
    <citation type="journal article" date="2013" name="Int. J. Syst. Evol. Microbiol.">
        <title>Chryseobacterium angstadtii sp. nov., isolated from a newt tank.</title>
        <authorList>
            <person name="Kirk K.E."/>
            <person name="Hoffman J.A."/>
            <person name="Smith K.A."/>
            <person name="Strahan B.L."/>
            <person name="Failor K.C."/>
            <person name="Krebs J.E."/>
            <person name="Gale A.N."/>
            <person name="Do T.D."/>
            <person name="Sontag T.C."/>
            <person name="Batties A.M."/>
            <person name="Mistiszyn K."/>
            <person name="Newman J.D."/>
        </authorList>
    </citation>
    <scope>NUCLEOTIDE SEQUENCE [LARGE SCALE GENOMIC DNA]</scope>
    <source>
        <strain evidence="1 2">KM</strain>
    </source>
</reference>
<name>A0A0J7IDS2_9FLAO</name>
<organism evidence="1 2">
    <name type="scientific">Chryseobacterium angstadtii</name>
    <dbReference type="NCBI Taxonomy" id="558151"/>
    <lineage>
        <taxon>Bacteria</taxon>
        <taxon>Pseudomonadati</taxon>
        <taxon>Bacteroidota</taxon>
        <taxon>Flavobacteriia</taxon>
        <taxon>Flavobacteriales</taxon>
        <taxon>Weeksellaceae</taxon>
        <taxon>Chryseobacterium group</taxon>
        <taxon>Chryseobacterium</taxon>
    </lineage>
</organism>
<dbReference type="EMBL" id="LFND01000003">
    <property type="protein sequence ID" value="KMQ64583.1"/>
    <property type="molecule type" value="Genomic_DNA"/>
</dbReference>
<proteinExistence type="predicted"/>
<comment type="caution">
    <text evidence="1">The sequence shown here is derived from an EMBL/GenBank/DDBJ whole genome shotgun (WGS) entry which is preliminary data.</text>
</comment>
<gene>
    <name evidence="1" type="ORF">ACM46_10015</name>
</gene>
<dbReference type="RefSeq" id="WP_048506506.1">
    <property type="nucleotide sequence ID" value="NZ_LFND01000003.1"/>
</dbReference>
<protein>
    <submittedName>
        <fullName evidence="1">Uncharacterized protein</fullName>
    </submittedName>
</protein>
<accession>A0A0J7IDS2</accession>
<keyword evidence="2" id="KW-1185">Reference proteome</keyword>
<dbReference type="STRING" id="558151.ACM46_10015"/>
<evidence type="ECO:0000313" key="2">
    <source>
        <dbReference type="Proteomes" id="UP000036261"/>
    </source>
</evidence>
<dbReference type="AlphaFoldDB" id="A0A0J7IDS2"/>
<dbReference type="Proteomes" id="UP000036261">
    <property type="component" value="Unassembled WGS sequence"/>
</dbReference>
<dbReference type="PATRIC" id="fig|558151.6.peg.2114"/>
<evidence type="ECO:0000313" key="1">
    <source>
        <dbReference type="EMBL" id="KMQ64583.1"/>
    </source>
</evidence>
<dbReference type="OrthoDB" id="982885at2"/>
<sequence length="107" mass="12283">MDLVNFIDYLINLGKIAVMLSELNVNNESEALIVCFKDSIDLNSEISIFGIEETEGDLIFEKEGNKFVELFPLDMVQEMVEEYVNTYKGISSYEIGQRLIDYRINDA</sequence>